<keyword evidence="2" id="KW-0813">Transport</keyword>
<dbReference type="InterPro" id="IPR008972">
    <property type="entry name" value="Cupredoxin"/>
</dbReference>
<dbReference type="InterPro" id="IPR002387">
    <property type="entry name" value="Plastocyanin"/>
</dbReference>
<sequence>MSGCLSGRSPEHAHSTPDPSGRGHDAHDGGAGGALAYPSEGSGRLWGRQDVPREGLACAGLVNNFTRFTGPCEHRILSCRTENISIRLWRPLDMRFLGFAVVTGAAILLGACGGGDTATADSAAAGASAAAAAPAAAAPAAAAAPITGTTHEINMVGDEKGYRFEPAEITIKAGDGIKFNMVSGGPHNVAFDPATLPAAAKSALLANMTEQAGELSGKMMLNAGESYTISFAGVPAGTYEFNCTPHLAMNMKGKVTIQ</sequence>
<comment type="cofactor">
    <cofactor evidence="7">
        <name>Cu(2+)</name>
        <dbReference type="ChEBI" id="CHEBI:29036"/>
    </cofactor>
    <text evidence="7">The crystal structure with reduced Cu(1+) has also been determined.</text>
</comment>
<proteinExistence type="predicted"/>
<keyword evidence="5 7" id="KW-0186">Copper</keyword>
<dbReference type="PANTHER" id="PTHR34192">
    <property type="entry name" value="PLASTOCYANIN MAJOR ISOFORM, CHLOROPLASTIC-RELATED"/>
    <property type="match status" value="1"/>
</dbReference>
<dbReference type="PANTHER" id="PTHR34192:SF10">
    <property type="entry name" value="PLASTOCYANIN MAJOR ISOFORM, CHLOROPLASTIC-RELATED"/>
    <property type="match status" value="1"/>
</dbReference>
<evidence type="ECO:0000313" key="10">
    <source>
        <dbReference type="EMBL" id="HCT55599.1"/>
    </source>
</evidence>
<dbReference type="InterPro" id="IPR000923">
    <property type="entry name" value="BlueCu_1"/>
</dbReference>
<feature type="binding site" evidence="7">
    <location>
        <position position="243"/>
    </location>
    <ligand>
        <name>Cu cation</name>
        <dbReference type="ChEBI" id="CHEBI:23378"/>
    </ligand>
</feature>
<name>A0A3D4V385_9BACT</name>
<dbReference type="Proteomes" id="UP000264071">
    <property type="component" value="Unassembled WGS sequence"/>
</dbReference>
<dbReference type="AlphaFoldDB" id="A0A3D4V385"/>
<evidence type="ECO:0000313" key="11">
    <source>
        <dbReference type="Proteomes" id="UP000264071"/>
    </source>
</evidence>
<dbReference type="EMBL" id="DPIY01000001">
    <property type="protein sequence ID" value="HCT55599.1"/>
    <property type="molecule type" value="Genomic_DNA"/>
</dbReference>
<keyword evidence="4" id="KW-0249">Electron transport</keyword>
<evidence type="ECO:0000256" key="4">
    <source>
        <dbReference type="ARBA" id="ARBA00022982"/>
    </source>
</evidence>
<comment type="subcellular location">
    <subcellularLocation>
        <location evidence="1">Membrane</location>
    </subcellularLocation>
</comment>
<gene>
    <name evidence="10" type="ORF">DGD08_00150</name>
</gene>
<dbReference type="Pfam" id="PF00127">
    <property type="entry name" value="Copper-bind"/>
    <property type="match status" value="1"/>
</dbReference>
<feature type="binding site" evidence="7">
    <location>
        <position position="251"/>
    </location>
    <ligand>
        <name>Cu cation</name>
        <dbReference type="ChEBI" id="CHEBI:23378"/>
    </ligand>
</feature>
<evidence type="ECO:0000256" key="2">
    <source>
        <dbReference type="ARBA" id="ARBA00022448"/>
    </source>
</evidence>
<dbReference type="GO" id="GO:0009055">
    <property type="term" value="F:electron transfer activity"/>
    <property type="evidence" value="ECO:0007669"/>
    <property type="project" value="InterPro"/>
</dbReference>
<feature type="binding site" evidence="7">
    <location>
        <position position="246"/>
    </location>
    <ligand>
        <name>Cu cation</name>
        <dbReference type="ChEBI" id="CHEBI:23378"/>
    </ligand>
</feature>
<feature type="domain" description="Blue (type 1) copper" evidence="9">
    <location>
        <begin position="154"/>
        <end position="258"/>
    </location>
</feature>
<accession>A0A3D4V385</accession>
<evidence type="ECO:0000259" key="9">
    <source>
        <dbReference type="Pfam" id="PF00127"/>
    </source>
</evidence>
<keyword evidence="3 7" id="KW-0479">Metal-binding</keyword>
<feature type="region of interest" description="Disordered" evidence="8">
    <location>
        <begin position="1"/>
        <end position="34"/>
    </location>
</feature>
<evidence type="ECO:0000256" key="6">
    <source>
        <dbReference type="ARBA" id="ARBA00023136"/>
    </source>
</evidence>
<keyword evidence="6" id="KW-0472">Membrane</keyword>
<reference evidence="10 11" key="1">
    <citation type="journal article" date="2018" name="Nat. Biotechnol.">
        <title>A standardized bacterial taxonomy based on genome phylogeny substantially revises the tree of life.</title>
        <authorList>
            <person name="Parks D.H."/>
            <person name="Chuvochina M."/>
            <person name="Waite D.W."/>
            <person name="Rinke C."/>
            <person name="Skarshewski A."/>
            <person name="Chaumeil P.A."/>
            <person name="Hugenholtz P."/>
        </authorList>
    </citation>
    <scope>NUCLEOTIDE SEQUENCE [LARGE SCALE GENOMIC DNA]</scope>
    <source>
        <strain evidence="10">UBA8844</strain>
    </source>
</reference>
<dbReference type="Gene3D" id="2.60.40.420">
    <property type="entry name" value="Cupredoxins - blue copper proteins"/>
    <property type="match status" value="1"/>
</dbReference>
<dbReference type="PRINTS" id="PR00157">
    <property type="entry name" value="PLASTOCYANIN"/>
</dbReference>
<evidence type="ECO:0000256" key="7">
    <source>
        <dbReference type="PIRSR" id="PIRSR602387-1"/>
    </source>
</evidence>
<dbReference type="GO" id="GO:0005507">
    <property type="term" value="F:copper ion binding"/>
    <property type="evidence" value="ECO:0007669"/>
    <property type="project" value="InterPro"/>
</dbReference>
<evidence type="ECO:0000256" key="5">
    <source>
        <dbReference type="ARBA" id="ARBA00023008"/>
    </source>
</evidence>
<organism evidence="10 11">
    <name type="scientific">Gemmatimonas aurantiaca</name>
    <dbReference type="NCBI Taxonomy" id="173480"/>
    <lineage>
        <taxon>Bacteria</taxon>
        <taxon>Pseudomonadati</taxon>
        <taxon>Gemmatimonadota</taxon>
        <taxon>Gemmatimonadia</taxon>
        <taxon>Gemmatimonadales</taxon>
        <taxon>Gemmatimonadaceae</taxon>
        <taxon>Gemmatimonas</taxon>
    </lineage>
</organism>
<feature type="binding site" evidence="7">
    <location>
        <position position="187"/>
    </location>
    <ligand>
        <name>Cu cation</name>
        <dbReference type="ChEBI" id="CHEBI:23378"/>
    </ligand>
</feature>
<dbReference type="PROSITE" id="PS00196">
    <property type="entry name" value="COPPER_BLUE"/>
    <property type="match status" value="1"/>
</dbReference>
<protein>
    <recommendedName>
        <fullName evidence="9">Blue (type 1) copper domain-containing protein</fullName>
    </recommendedName>
</protein>
<dbReference type="SUPFAM" id="SSF49503">
    <property type="entry name" value="Cupredoxins"/>
    <property type="match status" value="1"/>
</dbReference>
<feature type="compositionally biased region" description="Basic and acidic residues" evidence="8">
    <location>
        <begin position="9"/>
        <end position="28"/>
    </location>
</feature>
<evidence type="ECO:0000256" key="1">
    <source>
        <dbReference type="ARBA" id="ARBA00004370"/>
    </source>
</evidence>
<comment type="caution">
    <text evidence="10">The sequence shown here is derived from an EMBL/GenBank/DDBJ whole genome shotgun (WGS) entry which is preliminary data.</text>
</comment>
<evidence type="ECO:0000256" key="3">
    <source>
        <dbReference type="ARBA" id="ARBA00022723"/>
    </source>
</evidence>
<evidence type="ECO:0000256" key="8">
    <source>
        <dbReference type="SAM" id="MobiDB-lite"/>
    </source>
</evidence>
<dbReference type="InterPro" id="IPR028871">
    <property type="entry name" value="BlueCu_1_BS"/>
</dbReference>
<dbReference type="GO" id="GO:0016020">
    <property type="term" value="C:membrane"/>
    <property type="evidence" value="ECO:0007669"/>
    <property type="project" value="UniProtKB-SubCell"/>
</dbReference>